<proteinExistence type="predicted"/>
<dbReference type="AlphaFoldDB" id="A0A6N6MKW6"/>
<sequence length="207" mass="24898">MDRKDNFTESDWLALLEDALNAGAKIQVNHRFRYKGRGLGTFLTNAKSKNRYELMRKIENVGFNFRLHSNDPEHYLEKYIGQLAADENPIKQRYITRFNTYVQPKKDVLKQQTINKLNKVWKARFGDERKWTKPDTVDDKIRKWKAFRYESDKNPDGKWFAYKSIMGPLFGWVYTRKRNKDKMDQVAHYFSKKELKELEKEGFLRNE</sequence>
<reference evidence="1 2" key="1">
    <citation type="submission" date="2019-09" db="EMBL/GenBank/DDBJ databases">
        <authorList>
            <person name="Cao W.R."/>
        </authorList>
    </citation>
    <scope>NUCLEOTIDE SEQUENCE [LARGE SCALE GENOMIC DNA]</scope>
    <source>
        <strain evidence="1 2">B1N29</strain>
    </source>
</reference>
<organism evidence="1 2">
    <name type="scientific">Pseudotamlana haliotis</name>
    <dbReference type="NCBI Taxonomy" id="2614804"/>
    <lineage>
        <taxon>Bacteria</taxon>
        <taxon>Pseudomonadati</taxon>
        <taxon>Bacteroidota</taxon>
        <taxon>Flavobacteriia</taxon>
        <taxon>Flavobacteriales</taxon>
        <taxon>Flavobacteriaceae</taxon>
        <taxon>Pseudotamlana</taxon>
    </lineage>
</organism>
<dbReference type="EMBL" id="WAAT01000022">
    <property type="protein sequence ID" value="KAB1069785.1"/>
    <property type="molecule type" value="Genomic_DNA"/>
</dbReference>
<keyword evidence="2" id="KW-1185">Reference proteome</keyword>
<evidence type="ECO:0000313" key="2">
    <source>
        <dbReference type="Proteomes" id="UP000441333"/>
    </source>
</evidence>
<name>A0A6N6MKW6_9FLAO</name>
<protein>
    <submittedName>
        <fullName evidence="1">Uncharacterized protein</fullName>
    </submittedName>
</protein>
<dbReference type="Proteomes" id="UP000441333">
    <property type="component" value="Unassembled WGS sequence"/>
</dbReference>
<accession>A0A6N6MKW6</accession>
<gene>
    <name evidence="1" type="ORF">F6U93_02950</name>
</gene>
<dbReference type="RefSeq" id="WP_150936662.1">
    <property type="nucleotide sequence ID" value="NZ_WAAT01000022.1"/>
</dbReference>
<comment type="caution">
    <text evidence="1">The sequence shown here is derived from an EMBL/GenBank/DDBJ whole genome shotgun (WGS) entry which is preliminary data.</text>
</comment>
<evidence type="ECO:0000313" key="1">
    <source>
        <dbReference type="EMBL" id="KAB1069785.1"/>
    </source>
</evidence>